<feature type="compositionally biased region" description="Basic and acidic residues" evidence="1">
    <location>
        <begin position="1"/>
        <end position="14"/>
    </location>
</feature>
<dbReference type="RefSeq" id="WP_370439628.1">
    <property type="nucleotide sequence ID" value="NZ_JBGFTU010000001.1"/>
</dbReference>
<name>A0ABV4GVP4_9ACTN</name>
<proteinExistence type="predicted"/>
<keyword evidence="3" id="KW-1185">Reference proteome</keyword>
<evidence type="ECO:0000313" key="3">
    <source>
        <dbReference type="Proteomes" id="UP001565927"/>
    </source>
</evidence>
<gene>
    <name evidence="2" type="ORF">AB2L27_01225</name>
</gene>
<dbReference type="EMBL" id="JBGFTU010000001">
    <property type="protein sequence ID" value="MEZ0163380.1"/>
    <property type="molecule type" value="Genomic_DNA"/>
</dbReference>
<feature type="compositionally biased region" description="Basic and acidic residues" evidence="1">
    <location>
        <begin position="47"/>
        <end position="62"/>
    </location>
</feature>
<organism evidence="2 3">
    <name type="scientific">Kineococcus halophytocola</name>
    <dbReference type="NCBI Taxonomy" id="3234027"/>
    <lineage>
        <taxon>Bacteria</taxon>
        <taxon>Bacillati</taxon>
        <taxon>Actinomycetota</taxon>
        <taxon>Actinomycetes</taxon>
        <taxon>Kineosporiales</taxon>
        <taxon>Kineosporiaceae</taxon>
        <taxon>Kineococcus</taxon>
    </lineage>
</organism>
<comment type="caution">
    <text evidence="2">The sequence shown here is derived from an EMBL/GenBank/DDBJ whole genome shotgun (WGS) entry which is preliminary data.</text>
</comment>
<evidence type="ECO:0000256" key="1">
    <source>
        <dbReference type="SAM" id="MobiDB-lite"/>
    </source>
</evidence>
<evidence type="ECO:0008006" key="4">
    <source>
        <dbReference type="Google" id="ProtNLM"/>
    </source>
</evidence>
<feature type="region of interest" description="Disordered" evidence="1">
    <location>
        <begin position="1"/>
        <end position="26"/>
    </location>
</feature>
<feature type="region of interest" description="Disordered" evidence="1">
    <location>
        <begin position="42"/>
        <end position="67"/>
    </location>
</feature>
<dbReference type="Proteomes" id="UP001565927">
    <property type="component" value="Unassembled WGS sequence"/>
</dbReference>
<reference evidence="2 3" key="1">
    <citation type="submission" date="2024-07" db="EMBL/GenBank/DDBJ databases">
        <authorList>
            <person name="Thanompreechachai J."/>
            <person name="Duangmal K."/>
        </authorList>
    </citation>
    <scope>NUCLEOTIDE SEQUENCE [LARGE SCALE GENOMIC DNA]</scope>
    <source>
        <strain evidence="2 3">LSe6-4</strain>
    </source>
</reference>
<accession>A0ABV4GVP4</accession>
<evidence type="ECO:0000313" key="2">
    <source>
        <dbReference type="EMBL" id="MEZ0163380.1"/>
    </source>
</evidence>
<protein>
    <recommendedName>
        <fullName evidence="4">DUF2188 domain-containing protein</fullName>
    </recommendedName>
</protein>
<sequence length="88" mass="9889">MHERSPGPAPRHDAGTPVRLRRPTSKNKVVDLFLDAVFSFTGPAQVSHEEGPQRGPRTEAEARAGYAQWERVTRGGHTYLVERRDPRS</sequence>